<evidence type="ECO:0000256" key="1">
    <source>
        <dbReference type="ARBA" id="ARBA00004162"/>
    </source>
</evidence>
<evidence type="ECO:0000259" key="12">
    <source>
        <dbReference type="Pfam" id="PF03007"/>
    </source>
</evidence>
<comment type="catalytic activity">
    <reaction evidence="10">
        <text>an acyl-CoA + a 1,2-diacyl-sn-glycerol = a triacyl-sn-glycerol + CoA</text>
        <dbReference type="Rhea" id="RHEA:10868"/>
        <dbReference type="ChEBI" id="CHEBI:17815"/>
        <dbReference type="ChEBI" id="CHEBI:57287"/>
        <dbReference type="ChEBI" id="CHEBI:58342"/>
        <dbReference type="ChEBI" id="CHEBI:64615"/>
        <dbReference type="EC" id="2.3.1.20"/>
    </reaction>
</comment>
<dbReference type="GO" id="GO:0047196">
    <property type="term" value="F:long-chain-alcohol O-fatty-acyltransferase activity"/>
    <property type="evidence" value="ECO:0007669"/>
    <property type="project" value="UniProtKB-EC"/>
</dbReference>
<evidence type="ECO:0000256" key="11">
    <source>
        <dbReference type="SAM" id="MobiDB-lite"/>
    </source>
</evidence>
<protein>
    <submittedName>
        <fullName evidence="14">Uncharacterized protein</fullName>
    </submittedName>
</protein>
<evidence type="ECO:0000256" key="3">
    <source>
        <dbReference type="ARBA" id="ARBA00004771"/>
    </source>
</evidence>
<dbReference type="UniPathway" id="UPA00282"/>
<evidence type="ECO:0000256" key="8">
    <source>
        <dbReference type="ARBA" id="ARBA00024360"/>
    </source>
</evidence>
<feature type="domain" description="O-acyltransferase WSD1 C-terminal" evidence="13">
    <location>
        <begin position="351"/>
        <end position="493"/>
    </location>
</feature>
<sequence length="506" mass="56945">MECGGKKMVLKPIRTSKKFDDDDEEEEAVLLSPGSRMFHEPNFNIHIVAIMGWKIPLDIDSLKAQLLSKLLKHPRFSSLQVMDESGEMRWIPTIVNVDDHVIVPQLDVTNNMDTDKLVEQYISNLSTTNIDISKPLWDYHILNVKTSHAEATSVFRFHHSLGDGIALMSLLLSCSRKPSDPTSLPTLPVSYSKEKKSNSSNRTNIRSLLWQYMVKLWLFIRLLFNTVVDVLLFGATALFLKDSQSPFTVAKGFNNKHSTRQRFVYRTLSLDDIKFIYKKCHKRIDVEGKMKEQMRCRATVLVNLRPALGVQVSIISSSCAAICVRSNGAINYDELAGLAEMIEKNAIVIQGNCFGFVLIPLDIAQLQNPLDYVHKAKISMDRKKRSLEAQCTFYILQLFLNLFGFRGAAKLAKRVPSQTTLSFSNVAGPIEEVSWSGHPLAFLAPTCYGQPTGLMVHACSYAKKLTFAITVDEGMISDPNQLGDDFVDSFLSINEAARSKFRTKLH</sequence>
<comment type="catalytic activity">
    <reaction evidence="9">
        <text>a long chain fatty alcohol + a fatty acyl-CoA = a long-chain alcohol wax ester + CoA</text>
        <dbReference type="Rhea" id="RHEA:38443"/>
        <dbReference type="ChEBI" id="CHEBI:17135"/>
        <dbReference type="ChEBI" id="CHEBI:57287"/>
        <dbReference type="ChEBI" id="CHEBI:77636"/>
        <dbReference type="ChEBI" id="CHEBI:235323"/>
        <dbReference type="EC" id="2.3.1.75"/>
    </reaction>
</comment>
<feature type="region of interest" description="Disordered" evidence="11">
    <location>
        <begin position="180"/>
        <end position="199"/>
    </location>
</feature>
<keyword evidence="15" id="KW-1185">Reference proteome</keyword>
<dbReference type="InterPro" id="IPR009721">
    <property type="entry name" value="O-acyltransferase_WSD1_C"/>
</dbReference>
<comment type="pathway">
    <text evidence="4">Lipid metabolism.</text>
</comment>
<dbReference type="InterPro" id="IPR045034">
    <property type="entry name" value="O-acyltransferase_WSD1-like"/>
</dbReference>
<dbReference type="InParanoid" id="A0A3Q7ELH5"/>
<reference evidence="14" key="2">
    <citation type="submission" date="2019-01" db="UniProtKB">
        <authorList>
            <consortium name="EnsemblPlants"/>
        </authorList>
    </citation>
    <scope>IDENTIFICATION</scope>
    <source>
        <strain evidence="14">cv. Heinz 1706</strain>
    </source>
</reference>
<dbReference type="GO" id="GO:0008374">
    <property type="term" value="F:O-acyltransferase activity"/>
    <property type="evidence" value="ECO:0000318"/>
    <property type="project" value="GO_Central"/>
</dbReference>
<evidence type="ECO:0000256" key="4">
    <source>
        <dbReference type="ARBA" id="ARBA00005189"/>
    </source>
</evidence>
<dbReference type="Gene3D" id="3.30.559.10">
    <property type="entry name" value="Chloramphenicol acetyltransferase-like domain"/>
    <property type="match status" value="1"/>
</dbReference>
<evidence type="ECO:0000259" key="13">
    <source>
        <dbReference type="Pfam" id="PF06974"/>
    </source>
</evidence>
<dbReference type="SUPFAM" id="SSF52777">
    <property type="entry name" value="CoA-dependent acyltransferases"/>
    <property type="match status" value="1"/>
</dbReference>
<dbReference type="PaxDb" id="4081-Solyc01g095930.2.1"/>
<dbReference type="GO" id="GO:0019432">
    <property type="term" value="P:triglyceride biosynthetic process"/>
    <property type="evidence" value="ECO:0000318"/>
    <property type="project" value="GO_Central"/>
</dbReference>
<keyword evidence="6" id="KW-0256">Endoplasmic reticulum</keyword>
<evidence type="ECO:0000256" key="6">
    <source>
        <dbReference type="ARBA" id="ARBA00022824"/>
    </source>
</evidence>
<dbReference type="InterPro" id="IPR023213">
    <property type="entry name" value="CAT-like_dom_sf"/>
</dbReference>
<dbReference type="Pfam" id="PF06974">
    <property type="entry name" value="WS_DGAT_C"/>
    <property type="match status" value="1"/>
</dbReference>
<dbReference type="PANTHER" id="PTHR31650:SF28">
    <property type="entry name" value="O-ACYLTRANSFERASE WSD1-LIKE ISOFORM X1"/>
    <property type="match status" value="1"/>
</dbReference>
<dbReference type="PANTHER" id="PTHR31650">
    <property type="entry name" value="O-ACYLTRANSFERASE (WSD1-LIKE) FAMILY PROTEIN"/>
    <property type="match status" value="1"/>
</dbReference>
<comment type="pathway">
    <text evidence="3">Glycerolipid metabolism; triacylglycerol biosynthesis.</text>
</comment>
<dbReference type="GO" id="GO:0004144">
    <property type="term" value="F:diacylglycerol O-acyltransferase activity"/>
    <property type="evidence" value="ECO:0007669"/>
    <property type="project" value="UniProtKB-EC"/>
</dbReference>
<comment type="similarity">
    <text evidence="8">In the N-terminal section; belongs to the long-chain O-acyltransferase family.</text>
</comment>
<dbReference type="Gramene" id="Solyc01g095930.3.1">
    <property type="protein sequence ID" value="Solyc01g095930.3.1"/>
    <property type="gene ID" value="Solyc01g095930.3"/>
</dbReference>
<evidence type="ECO:0000256" key="9">
    <source>
        <dbReference type="ARBA" id="ARBA00047604"/>
    </source>
</evidence>
<evidence type="ECO:0000256" key="10">
    <source>
        <dbReference type="ARBA" id="ARBA00048109"/>
    </source>
</evidence>
<evidence type="ECO:0000313" key="14">
    <source>
        <dbReference type="EnsemblPlants" id="Solyc01g095930.3.1"/>
    </source>
</evidence>
<name>A0A3Q7ELH5_SOLLC</name>
<dbReference type="InterPro" id="IPR004255">
    <property type="entry name" value="O-acyltransferase_WSD1_N"/>
</dbReference>
<evidence type="ECO:0000256" key="7">
    <source>
        <dbReference type="ARBA" id="ARBA00023315"/>
    </source>
</evidence>
<dbReference type="AlphaFoldDB" id="A0A3Q7ELH5"/>
<evidence type="ECO:0000313" key="15">
    <source>
        <dbReference type="Proteomes" id="UP000004994"/>
    </source>
</evidence>
<keyword evidence="7" id="KW-0012">Acyltransferase</keyword>
<keyword evidence="5" id="KW-0808">Transferase</keyword>
<comment type="subcellular location">
    <subcellularLocation>
        <location evidence="1">Cell membrane</location>
        <topology evidence="1">Single-pass membrane protein</topology>
    </subcellularLocation>
    <subcellularLocation>
        <location evidence="2">Endoplasmic reticulum membrane</location>
    </subcellularLocation>
</comment>
<evidence type="ECO:0000256" key="2">
    <source>
        <dbReference type="ARBA" id="ARBA00004586"/>
    </source>
</evidence>
<dbReference type="Proteomes" id="UP000004994">
    <property type="component" value="Chromosome 1"/>
</dbReference>
<accession>A0A3Q7ELH5</accession>
<dbReference type="GO" id="GO:0005789">
    <property type="term" value="C:endoplasmic reticulum membrane"/>
    <property type="evidence" value="ECO:0007669"/>
    <property type="project" value="UniProtKB-SubCell"/>
</dbReference>
<organism evidence="14">
    <name type="scientific">Solanum lycopersicum</name>
    <name type="common">Tomato</name>
    <name type="synonym">Lycopersicon esculentum</name>
    <dbReference type="NCBI Taxonomy" id="4081"/>
    <lineage>
        <taxon>Eukaryota</taxon>
        <taxon>Viridiplantae</taxon>
        <taxon>Streptophyta</taxon>
        <taxon>Embryophyta</taxon>
        <taxon>Tracheophyta</taxon>
        <taxon>Spermatophyta</taxon>
        <taxon>Magnoliopsida</taxon>
        <taxon>eudicotyledons</taxon>
        <taxon>Gunneridae</taxon>
        <taxon>Pentapetalae</taxon>
        <taxon>asterids</taxon>
        <taxon>lamiids</taxon>
        <taxon>Solanales</taxon>
        <taxon>Solanaceae</taxon>
        <taxon>Solanoideae</taxon>
        <taxon>Solaneae</taxon>
        <taxon>Solanum</taxon>
        <taxon>Solanum subgen. Lycopersicon</taxon>
    </lineage>
</organism>
<evidence type="ECO:0000256" key="5">
    <source>
        <dbReference type="ARBA" id="ARBA00022679"/>
    </source>
</evidence>
<proteinExistence type="inferred from homology"/>
<dbReference type="EnsemblPlants" id="Solyc01g095930.3.1">
    <property type="protein sequence ID" value="Solyc01g095930.3.1"/>
    <property type="gene ID" value="Solyc01g095930.3"/>
</dbReference>
<dbReference type="OMA" id="PFHIVHG"/>
<dbReference type="GO" id="GO:0005886">
    <property type="term" value="C:plasma membrane"/>
    <property type="evidence" value="ECO:0000318"/>
    <property type="project" value="GO_Central"/>
</dbReference>
<dbReference type="Pfam" id="PF03007">
    <property type="entry name" value="WS_DGAT_cat"/>
    <property type="match status" value="1"/>
</dbReference>
<reference evidence="14" key="1">
    <citation type="journal article" date="2012" name="Nature">
        <title>The tomato genome sequence provides insights into fleshy fruit evolution.</title>
        <authorList>
            <consortium name="Tomato Genome Consortium"/>
        </authorList>
    </citation>
    <scope>NUCLEOTIDE SEQUENCE [LARGE SCALE GENOMIC DNA]</scope>
    <source>
        <strain evidence="14">cv. Heinz 1706</strain>
    </source>
</reference>
<feature type="domain" description="O-acyltransferase WSD1-like N-terminal" evidence="12">
    <location>
        <begin position="118"/>
        <end position="279"/>
    </location>
</feature>